<dbReference type="OrthoDB" id="429955at2759"/>
<keyword evidence="3" id="KW-0813">Transport</keyword>
<dbReference type="AlphaFoldDB" id="A0A0L0GDJ9"/>
<dbReference type="Pfam" id="PF06027">
    <property type="entry name" value="SLC35F"/>
    <property type="match status" value="1"/>
</dbReference>
<evidence type="ECO:0000256" key="4">
    <source>
        <dbReference type="ARBA" id="ARBA00022692"/>
    </source>
</evidence>
<feature type="transmembrane region" description="Helical" evidence="7">
    <location>
        <begin position="43"/>
        <end position="64"/>
    </location>
</feature>
<dbReference type="STRING" id="667725.A0A0L0GDJ9"/>
<evidence type="ECO:0000256" key="6">
    <source>
        <dbReference type="ARBA" id="ARBA00023136"/>
    </source>
</evidence>
<protein>
    <recommendedName>
        <fullName evidence="10">EamA domain-containing protein</fullName>
    </recommendedName>
</protein>
<feature type="transmembrane region" description="Helical" evidence="7">
    <location>
        <begin position="256"/>
        <end position="276"/>
    </location>
</feature>
<sequence>MLGSPIPRFSYAYTLSIGFFIALCVAGTGVFSQALTESVREPFPLTQTFFTYVCLAFVYVPVLAYKGILLSTIKELGLVIFAISFLDVQANYLIVSAYKYTSMTSVQILDCFTVPCVAVLSYVFLGSQFERHHLLGACLSCSGIFLLLLVDQGNTTPSSNPLYGGLLCIVGASLYSVTNVCQEHFVRSESSIQYLALLGVGGAIISGLQAVVLESTIVQNEVITAYDCLQVAGFTACMFVVYSLIPVFVHMANATFLNMTLLSADIFSLCFGALIFNMMFSAVYIASFGCILCGIALYVAPATAADLERGSQNKHTGATPELTESSLLLGQNDDIATLA</sequence>
<comment type="similarity">
    <text evidence="2">Belongs to the SLC35F solute transporter family.</text>
</comment>
<feature type="transmembrane region" description="Helical" evidence="7">
    <location>
        <begin position="132"/>
        <end position="150"/>
    </location>
</feature>
<feature type="transmembrane region" description="Helical" evidence="7">
    <location>
        <begin position="12"/>
        <end position="31"/>
    </location>
</feature>
<feature type="transmembrane region" description="Helical" evidence="7">
    <location>
        <begin position="76"/>
        <end position="94"/>
    </location>
</feature>
<evidence type="ECO:0000313" key="8">
    <source>
        <dbReference type="EMBL" id="KNC87070.1"/>
    </source>
</evidence>
<dbReference type="Proteomes" id="UP000054560">
    <property type="component" value="Unassembled WGS sequence"/>
</dbReference>
<comment type="subcellular location">
    <subcellularLocation>
        <location evidence="1">Membrane</location>
        <topology evidence="1">Multi-pass membrane protein</topology>
    </subcellularLocation>
</comment>
<evidence type="ECO:0008006" key="10">
    <source>
        <dbReference type="Google" id="ProtNLM"/>
    </source>
</evidence>
<keyword evidence="6 7" id="KW-0472">Membrane</keyword>
<feature type="transmembrane region" description="Helical" evidence="7">
    <location>
        <begin position="162"/>
        <end position="180"/>
    </location>
</feature>
<dbReference type="GeneID" id="25901318"/>
<reference evidence="8 9" key="1">
    <citation type="submission" date="2011-02" db="EMBL/GenBank/DDBJ databases">
        <title>The Genome Sequence of Sphaeroforma arctica JP610.</title>
        <authorList>
            <consortium name="The Broad Institute Genome Sequencing Platform"/>
            <person name="Russ C."/>
            <person name="Cuomo C."/>
            <person name="Young S.K."/>
            <person name="Zeng Q."/>
            <person name="Gargeya S."/>
            <person name="Alvarado L."/>
            <person name="Berlin A."/>
            <person name="Chapman S.B."/>
            <person name="Chen Z."/>
            <person name="Freedman E."/>
            <person name="Gellesch M."/>
            <person name="Goldberg J."/>
            <person name="Griggs A."/>
            <person name="Gujja S."/>
            <person name="Heilman E."/>
            <person name="Heiman D."/>
            <person name="Howarth C."/>
            <person name="Mehta T."/>
            <person name="Neiman D."/>
            <person name="Pearson M."/>
            <person name="Roberts A."/>
            <person name="Saif S."/>
            <person name="Shea T."/>
            <person name="Shenoy N."/>
            <person name="Sisk P."/>
            <person name="Stolte C."/>
            <person name="Sykes S."/>
            <person name="White J."/>
            <person name="Yandava C."/>
            <person name="Burger G."/>
            <person name="Gray M.W."/>
            <person name="Holland P.W.H."/>
            <person name="King N."/>
            <person name="Lang F.B.F."/>
            <person name="Roger A.J."/>
            <person name="Ruiz-Trillo I."/>
            <person name="Haas B."/>
            <person name="Nusbaum C."/>
            <person name="Birren B."/>
        </authorList>
    </citation>
    <scope>NUCLEOTIDE SEQUENCE [LARGE SCALE GENOMIC DNA]</scope>
    <source>
        <strain evidence="8 9">JP610</strain>
    </source>
</reference>
<dbReference type="InterPro" id="IPR037185">
    <property type="entry name" value="EmrE-like"/>
</dbReference>
<organism evidence="8 9">
    <name type="scientific">Sphaeroforma arctica JP610</name>
    <dbReference type="NCBI Taxonomy" id="667725"/>
    <lineage>
        <taxon>Eukaryota</taxon>
        <taxon>Ichthyosporea</taxon>
        <taxon>Ichthyophonida</taxon>
        <taxon>Sphaeroforma</taxon>
    </lineage>
</organism>
<accession>A0A0L0GDJ9</accession>
<dbReference type="EMBL" id="KQ241624">
    <property type="protein sequence ID" value="KNC87070.1"/>
    <property type="molecule type" value="Genomic_DNA"/>
</dbReference>
<evidence type="ECO:0000256" key="3">
    <source>
        <dbReference type="ARBA" id="ARBA00022448"/>
    </source>
</evidence>
<keyword evidence="9" id="KW-1185">Reference proteome</keyword>
<keyword evidence="5 7" id="KW-1133">Transmembrane helix</keyword>
<dbReference type="InterPro" id="IPR009262">
    <property type="entry name" value="SLC35_F1/F2/F6"/>
</dbReference>
<dbReference type="PANTHER" id="PTHR14233:SF4">
    <property type="entry name" value="SOLUTE CARRIER FAMILY 35 MEMBER F2"/>
    <property type="match status" value="1"/>
</dbReference>
<evidence type="ECO:0000256" key="1">
    <source>
        <dbReference type="ARBA" id="ARBA00004141"/>
    </source>
</evidence>
<dbReference type="GO" id="GO:0022857">
    <property type="term" value="F:transmembrane transporter activity"/>
    <property type="evidence" value="ECO:0007669"/>
    <property type="project" value="InterPro"/>
</dbReference>
<keyword evidence="4 7" id="KW-0812">Transmembrane</keyword>
<evidence type="ECO:0000256" key="5">
    <source>
        <dbReference type="ARBA" id="ARBA00022989"/>
    </source>
</evidence>
<dbReference type="eggNOG" id="KOG2766">
    <property type="taxonomic scope" value="Eukaryota"/>
</dbReference>
<feature type="transmembrane region" description="Helical" evidence="7">
    <location>
        <begin position="106"/>
        <end position="125"/>
    </location>
</feature>
<evidence type="ECO:0000256" key="2">
    <source>
        <dbReference type="ARBA" id="ARBA00007863"/>
    </source>
</evidence>
<feature type="transmembrane region" description="Helical" evidence="7">
    <location>
        <begin position="231"/>
        <end position="249"/>
    </location>
</feature>
<feature type="transmembrane region" description="Helical" evidence="7">
    <location>
        <begin position="282"/>
        <end position="300"/>
    </location>
</feature>
<proteinExistence type="inferred from homology"/>
<gene>
    <name evidence="8" type="ORF">SARC_00814</name>
</gene>
<name>A0A0L0GDJ9_9EUKA</name>
<dbReference type="InterPro" id="IPR052221">
    <property type="entry name" value="SLC35F_Transporter"/>
</dbReference>
<evidence type="ECO:0000313" key="9">
    <source>
        <dbReference type="Proteomes" id="UP000054560"/>
    </source>
</evidence>
<dbReference type="PANTHER" id="PTHR14233">
    <property type="entry name" value="DUF914-RELATED"/>
    <property type="match status" value="1"/>
</dbReference>
<feature type="transmembrane region" description="Helical" evidence="7">
    <location>
        <begin position="192"/>
        <end position="211"/>
    </location>
</feature>
<evidence type="ECO:0000256" key="7">
    <source>
        <dbReference type="SAM" id="Phobius"/>
    </source>
</evidence>
<dbReference type="SUPFAM" id="SSF103481">
    <property type="entry name" value="Multidrug resistance efflux transporter EmrE"/>
    <property type="match status" value="1"/>
</dbReference>
<dbReference type="RefSeq" id="XP_014160972.1">
    <property type="nucleotide sequence ID" value="XM_014305497.1"/>
</dbReference>
<dbReference type="GO" id="GO:0016020">
    <property type="term" value="C:membrane"/>
    <property type="evidence" value="ECO:0007669"/>
    <property type="project" value="UniProtKB-SubCell"/>
</dbReference>